<gene>
    <name evidence="9" type="ORF">GPA10_29645</name>
</gene>
<evidence type="ECO:0000256" key="4">
    <source>
        <dbReference type="ARBA" id="ARBA00023125"/>
    </source>
</evidence>
<dbReference type="Gene3D" id="3.40.50.300">
    <property type="entry name" value="P-loop containing nucleotide triphosphate hydrolases"/>
    <property type="match status" value="1"/>
</dbReference>
<dbReference type="Gene3D" id="1.25.40.10">
    <property type="entry name" value="Tetratricopeptide repeat domain"/>
    <property type="match status" value="2"/>
</dbReference>
<dbReference type="InterPro" id="IPR036388">
    <property type="entry name" value="WH-like_DNA-bd_sf"/>
</dbReference>
<keyword evidence="10" id="KW-1185">Reference proteome</keyword>
<proteinExistence type="inferred from homology"/>
<keyword evidence="5" id="KW-0804">Transcription</keyword>
<dbReference type="AlphaFoldDB" id="A0A6L6X4X5"/>
<dbReference type="SUPFAM" id="SSF46894">
    <property type="entry name" value="C-terminal effector domain of the bipartite response regulators"/>
    <property type="match status" value="1"/>
</dbReference>
<dbReference type="PANTHER" id="PTHR35807:SF1">
    <property type="entry name" value="TRANSCRIPTIONAL REGULATOR REDD"/>
    <property type="match status" value="1"/>
</dbReference>
<dbReference type="InterPro" id="IPR016032">
    <property type="entry name" value="Sig_transdc_resp-reg_C-effctor"/>
</dbReference>
<accession>A0A6L6X4X5</accession>
<feature type="region of interest" description="Disordered" evidence="7">
    <location>
        <begin position="283"/>
        <end position="303"/>
    </location>
</feature>
<dbReference type="GO" id="GO:0000160">
    <property type="term" value="P:phosphorelay signal transduction system"/>
    <property type="evidence" value="ECO:0007669"/>
    <property type="project" value="UniProtKB-KW"/>
</dbReference>
<dbReference type="CDD" id="cd15831">
    <property type="entry name" value="BTAD"/>
    <property type="match status" value="1"/>
</dbReference>
<evidence type="ECO:0000256" key="2">
    <source>
        <dbReference type="ARBA" id="ARBA00023012"/>
    </source>
</evidence>
<evidence type="ECO:0000313" key="10">
    <source>
        <dbReference type="Proteomes" id="UP000483802"/>
    </source>
</evidence>
<dbReference type="InterPro" id="IPR027417">
    <property type="entry name" value="P-loop_NTPase"/>
</dbReference>
<dbReference type="SUPFAM" id="SSF48452">
    <property type="entry name" value="TPR-like"/>
    <property type="match status" value="2"/>
</dbReference>
<dbReference type="InterPro" id="IPR051677">
    <property type="entry name" value="AfsR-DnrI-RedD_regulator"/>
</dbReference>
<dbReference type="SMART" id="SM00862">
    <property type="entry name" value="Trans_reg_C"/>
    <property type="match status" value="1"/>
</dbReference>
<feature type="domain" description="OmpR/PhoB-type" evidence="8">
    <location>
        <begin position="1"/>
        <end position="93"/>
    </location>
</feature>
<dbReference type="Proteomes" id="UP000483802">
    <property type="component" value="Unassembled WGS sequence"/>
</dbReference>
<dbReference type="InterPro" id="IPR005158">
    <property type="entry name" value="BTAD"/>
</dbReference>
<evidence type="ECO:0000259" key="8">
    <source>
        <dbReference type="PROSITE" id="PS51755"/>
    </source>
</evidence>
<keyword evidence="2" id="KW-0902">Two-component regulatory system</keyword>
<dbReference type="GO" id="GO:0006355">
    <property type="term" value="P:regulation of DNA-templated transcription"/>
    <property type="evidence" value="ECO:0007669"/>
    <property type="project" value="InterPro"/>
</dbReference>
<dbReference type="GO" id="GO:0003677">
    <property type="term" value="F:DNA binding"/>
    <property type="evidence" value="ECO:0007669"/>
    <property type="project" value="UniProtKB-UniRule"/>
</dbReference>
<dbReference type="PRINTS" id="PR00364">
    <property type="entry name" value="DISEASERSIST"/>
</dbReference>
<comment type="similarity">
    <text evidence="1">Belongs to the AfsR/DnrI/RedD regulatory family.</text>
</comment>
<dbReference type="SUPFAM" id="SSF52540">
    <property type="entry name" value="P-loop containing nucleoside triphosphate hydrolases"/>
    <property type="match status" value="1"/>
</dbReference>
<dbReference type="PROSITE" id="PS51755">
    <property type="entry name" value="OMPR_PHOB"/>
    <property type="match status" value="1"/>
</dbReference>
<dbReference type="GO" id="GO:0043531">
    <property type="term" value="F:ADP binding"/>
    <property type="evidence" value="ECO:0007669"/>
    <property type="project" value="InterPro"/>
</dbReference>
<evidence type="ECO:0000313" key="9">
    <source>
        <dbReference type="EMBL" id="MVO88811.1"/>
    </source>
</evidence>
<dbReference type="Pfam" id="PF03704">
    <property type="entry name" value="BTAD"/>
    <property type="match status" value="1"/>
</dbReference>
<keyword evidence="4 6" id="KW-0238">DNA-binding</keyword>
<reference evidence="9 10" key="1">
    <citation type="submission" date="2019-11" db="EMBL/GenBank/DDBJ databases">
        <title>Streptomyces typhae sp. nov., a novel endophytic actinomycete isolated from the root of cattail pollen (Typha angustifolia L.).</title>
        <authorList>
            <person name="Peng C."/>
        </authorList>
    </citation>
    <scope>NUCLEOTIDE SEQUENCE [LARGE SCALE GENOMIC DNA]</scope>
    <source>
        <strain evidence="10">p1417</strain>
    </source>
</reference>
<dbReference type="InterPro" id="IPR019734">
    <property type="entry name" value="TPR_rpt"/>
</dbReference>
<dbReference type="Gene3D" id="1.10.10.10">
    <property type="entry name" value="Winged helix-like DNA-binding domain superfamily/Winged helix DNA-binding domain"/>
    <property type="match status" value="1"/>
</dbReference>
<dbReference type="InterPro" id="IPR011990">
    <property type="entry name" value="TPR-like_helical_dom_sf"/>
</dbReference>
<evidence type="ECO:0000256" key="7">
    <source>
        <dbReference type="SAM" id="MobiDB-lite"/>
    </source>
</evidence>
<organism evidence="9 10">
    <name type="scientific">Streptomyces typhae</name>
    <dbReference type="NCBI Taxonomy" id="2681492"/>
    <lineage>
        <taxon>Bacteria</taxon>
        <taxon>Bacillati</taxon>
        <taxon>Actinomycetota</taxon>
        <taxon>Actinomycetes</taxon>
        <taxon>Kitasatosporales</taxon>
        <taxon>Streptomycetaceae</taxon>
        <taxon>Streptomyces</taxon>
    </lineage>
</organism>
<dbReference type="InterPro" id="IPR001867">
    <property type="entry name" value="OmpR/PhoB-type_DNA-bd"/>
</dbReference>
<evidence type="ECO:0000256" key="3">
    <source>
        <dbReference type="ARBA" id="ARBA00023015"/>
    </source>
</evidence>
<feature type="region of interest" description="Disordered" evidence="7">
    <location>
        <begin position="1024"/>
        <end position="1046"/>
    </location>
</feature>
<evidence type="ECO:0000256" key="1">
    <source>
        <dbReference type="ARBA" id="ARBA00005820"/>
    </source>
</evidence>
<dbReference type="PANTHER" id="PTHR35807">
    <property type="entry name" value="TRANSCRIPTIONAL REGULATOR REDD-RELATED"/>
    <property type="match status" value="1"/>
</dbReference>
<dbReference type="SMART" id="SM00028">
    <property type="entry name" value="TPR"/>
    <property type="match status" value="4"/>
</dbReference>
<name>A0A6L6X4X5_9ACTN</name>
<evidence type="ECO:0000256" key="5">
    <source>
        <dbReference type="ARBA" id="ARBA00023163"/>
    </source>
</evidence>
<dbReference type="RefSeq" id="WP_157168168.1">
    <property type="nucleotide sequence ID" value="NZ_WPNZ01000019.1"/>
</dbReference>
<sequence>MEFRTLGHVEVVGAGGVVPLGGPKPRTILVVFLLSANTPVTVDRLCEVLWTGRPPASARANVRSYAAGLRRVLNDASEGDRLTPGHQGYVLRVLPGELDLRLFDELVARGRTAAADGDHRSAAEFLRAALDLWRGTAFGSLAQHQAVHMEASRLEEARMSALEDYAAIRLALGAYEELVPTLQAQARTHPLRERLWVLLMTAQYRCGRPGDALRSYSLARRALRDELGIDPGEELRQAHQAVLARDLPSSVTSTTSAISLASPTSSASPVSPASPLVLASARTRVGAGADPRERARPPRAGASRAASGVWPICQLPTAIPDFVGRAPLLARAAALLTPAHTDVVSYSASTPTAVPTVILTGLPGVGKTAAATHLAHRLRGTFPDGQLYVHHDDGRRARRTSAAVLADLLLSIGVPGSAIPRAQSQRAALFRSKLAGRRVLVVLDNVREVSQVRPLLPGGDGCAVLVTSRARLAALPGAHLLDVEPLDAADGHALLTLIAGARRLAGEPEATEGLLTGCAGLPLALRVAGARLAGHPHRPVRWLADRLADERRRLSELRAGDLAVRACVGTAYRGLAPDAARMFRALGLLPTGEVPYWVPAALMSGDTGDGEPDDRLDDVLDTLVDANLIRADRIDTQSRPRYRLHDLLRAYAAERAAEEEPPAQRRDMVDRVLDGWLRRVLHAAAALAHAGADAQLDWLEYERCGLVATVESAARGGHGERASELVRALDDICHLRNWWDDWERMAQAALDRAAADGDLRRVAMAEGSLARAGAGRGRAAEAARWFASAIERSDALGERRLAAYLRVYCSFAIGDRGMAEQARADAAAALTALRALGDLRGTVLAQRSLGSALLSGRREAEAERVLRRALEAAERLGQPLALADVLQTLAVVEIVLGRYDSAARHLDRALPHYREVQHRPGEAYAVITLARLRLTQEPGDPRRAAETLRPLAASAAVFAELGEVRGTALTAYMQGRAYAALGDRGRARGHFDAALASFQVLRMPAWEKRARRRLAGLDDRDDLGDLADLDDHDDHHDRDDLDDLDC</sequence>
<protein>
    <recommendedName>
        <fullName evidence="8">OmpR/PhoB-type domain-containing protein</fullName>
    </recommendedName>
</protein>
<feature type="DNA-binding region" description="OmpR/PhoB-type" evidence="6">
    <location>
        <begin position="1"/>
        <end position="93"/>
    </location>
</feature>
<dbReference type="SMART" id="SM01043">
    <property type="entry name" value="BTAD"/>
    <property type="match status" value="1"/>
</dbReference>
<keyword evidence="3" id="KW-0805">Transcription regulation</keyword>
<comment type="caution">
    <text evidence="9">The sequence shown here is derived from an EMBL/GenBank/DDBJ whole genome shotgun (WGS) entry which is preliminary data.</text>
</comment>
<dbReference type="EMBL" id="WPNZ01000019">
    <property type="protein sequence ID" value="MVO88811.1"/>
    <property type="molecule type" value="Genomic_DNA"/>
</dbReference>
<evidence type="ECO:0000256" key="6">
    <source>
        <dbReference type="PROSITE-ProRule" id="PRU01091"/>
    </source>
</evidence>